<proteinExistence type="predicted"/>
<protein>
    <submittedName>
        <fullName evidence="2">Uncharacterized protein</fullName>
    </submittedName>
</protein>
<accession>A0A165GZF3</accession>
<keyword evidence="3" id="KW-1185">Reference proteome</keyword>
<feature type="region of interest" description="Disordered" evidence="1">
    <location>
        <begin position="141"/>
        <end position="177"/>
    </location>
</feature>
<dbReference type="InParanoid" id="A0A165GZF3"/>
<feature type="compositionally biased region" description="Polar residues" evidence="1">
    <location>
        <begin position="159"/>
        <end position="177"/>
    </location>
</feature>
<evidence type="ECO:0000313" key="2">
    <source>
        <dbReference type="EMBL" id="KZT58677.1"/>
    </source>
</evidence>
<sequence length="177" mass="19411">MHPCAALRVSTVLYAGWTSEQEQQEQRTGSGMTHRPEKLCKHALRLALRVHIGRVERVDAPIPGHLDNWKRLAQSSIIVNVAHAVGEKDGAGPRRRLSPTPSARVISPGLGRRAREAGYERPIPSCQRPSCPVWARRRAARSGRGGGMLLGAGSRSSERGWNNGSRWTSNEVQSALE</sequence>
<dbReference type="EMBL" id="KV423948">
    <property type="protein sequence ID" value="KZT58677.1"/>
    <property type="molecule type" value="Genomic_DNA"/>
</dbReference>
<dbReference type="Proteomes" id="UP000076842">
    <property type="component" value="Unassembled WGS sequence"/>
</dbReference>
<organism evidence="2 3">
    <name type="scientific">Calocera cornea HHB12733</name>
    <dbReference type="NCBI Taxonomy" id="1353952"/>
    <lineage>
        <taxon>Eukaryota</taxon>
        <taxon>Fungi</taxon>
        <taxon>Dikarya</taxon>
        <taxon>Basidiomycota</taxon>
        <taxon>Agaricomycotina</taxon>
        <taxon>Dacrymycetes</taxon>
        <taxon>Dacrymycetales</taxon>
        <taxon>Dacrymycetaceae</taxon>
        <taxon>Calocera</taxon>
    </lineage>
</organism>
<evidence type="ECO:0000313" key="3">
    <source>
        <dbReference type="Proteomes" id="UP000076842"/>
    </source>
</evidence>
<evidence type="ECO:0000256" key="1">
    <source>
        <dbReference type="SAM" id="MobiDB-lite"/>
    </source>
</evidence>
<dbReference type="AlphaFoldDB" id="A0A165GZF3"/>
<name>A0A165GZF3_9BASI</name>
<reference evidence="2 3" key="1">
    <citation type="journal article" date="2016" name="Mol. Biol. Evol.">
        <title>Comparative Genomics of Early-Diverging Mushroom-Forming Fungi Provides Insights into the Origins of Lignocellulose Decay Capabilities.</title>
        <authorList>
            <person name="Nagy L.G."/>
            <person name="Riley R."/>
            <person name="Tritt A."/>
            <person name="Adam C."/>
            <person name="Daum C."/>
            <person name="Floudas D."/>
            <person name="Sun H."/>
            <person name="Yadav J.S."/>
            <person name="Pangilinan J."/>
            <person name="Larsson K.H."/>
            <person name="Matsuura K."/>
            <person name="Barry K."/>
            <person name="Labutti K."/>
            <person name="Kuo R."/>
            <person name="Ohm R.A."/>
            <person name="Bhattacharya S.S."/>
            <person name="Shirouzu T."/>
            <person name="Yoshinaga Y."/>
            <person name="Martin F.M."/>
            <person name="Grigoriev I.V."/>
            <person name="Hibbett D.S."/>
        </authorList>
    </citation>
    <scope>NUCLEOTIDE SEQUENCE [LARGE SCALE GENOMIC DNA]</scope>
    <source>
        <strain evidence="2 3">HHB12733</strain>
    </source>
</reference>
<gene>
    <name evidence="2" type="ORF">CALCODRAFT_230719</name>
</gene>